<gene>
    <name evidence="3" type="ORF">CTEN210_03069</name>
</gene>
<dbReference type="GO" id="GO:0016491">
    <property type="term" value="F:oxidoreductase activity"/>
    <property type="evidence" value="ECO:0007669"/>
    <property type="project" value="UniProtKB-KW"/>
</dbReference>
<dbReference type="AlphaFoldDB" id="A0AAD3H177"/>
<reference evidence="3 4" key="1">
    <citation type="journal article" date="2021" name="Sci. Rep.">
        <title>The genome of the diatom Chaetoceros tenuissimus carries an ancient integrated fragment of an extant virus.</title>
        <authorList>
            <person name="Hongo Y."/>
            <person name="Kimura K."/>
            <person name="Takaki Y."/>
            <person name="Yoshida Y."/>
            <person name="Baba S."/>
            <person name="Kobayashi G."/>
            <person name="Nagasaki K."/>
            <person name="Hano T."/>
            <person name="Tomaru Y."/>
        </authorList>
    </citation>
    <scope>NUCLEOTIDE SEQUENCE [LARGE SCALE GENOMIC DNA]</scope>
    <source>
        <strain evidence="3 4">NIES-3715</strain>
    </source>
</reference>
<dbReference type="SUPFAM" id="SSF51735">
    <property type="entry name" value="NAD(P)-binding Rossmann-fold domains"/>
    <property type="match status" value="1"/>
</dbReference>
<dbReference type="PANTHER" id="PTHR43157">
    <property type="entry name" value="PHOSPHATIDYLINOSITOL-GLYCAN BIOSYNTHESIS CLASS F PROTEIN-RELATED"/>
    <property type="match status" value="1"/>
</dbReference>
<keyword evidence="4" id="KW-1185">Reference proteome</keyword>
<organism evidence="3 4">
    <name type="scientific">Chaetoceros tenuissimus</name>
    <dbReference type="NCBI Taxonomy" id="426638"/>
    <lineage>
        <taxon>Eukaryota</taxon>
        <taxon>Sar</taxon>
        <taxon>Stramenopiles</taxon>
        <taxon>Ochrophyta</taxon>
        <taxon>Bacillariophyta</taxon>
        <taxon>Coscinodiscophyceae</taxon>
        <taxon>Chaetocerotophycidae</taxon>
        <taxon>Chaetocerotales</taxon>
        <taxon>Chaetocerotaceae</taxon>
        <taxon>Chaetoceros</taxon>
    </lineage>
</organism>
<sequence>MKLEILVVAISIIIFASFCAGLTPVKNQVDRRNFLSIVTTTSAPLIVGISSPAFAIDGIFKNQEIYQPPINSQSGKVHLITGGSSGLGLESSKRIAAAGGTVILTTRTESKGINAIQQVQDYLATKNIENSKVYYLTLNLDEFSSIQSFPERFNLLLPNTKIDVIMNNAGVAAIPQREVTKDGFERTFQSNHLGPFMLTSLLFPYLNRDGARIINVSSRAHGYAGDLDLNDLNNEKYTSAGWSAYSKSKLENILFTQELQKRADANGLDWLASYSLHPGVVGTDIWRSTPLVQKTNSLTSNIFYNNMLTVEEGSNTQIYLATMDSKYLKKGAYYDEHGKIPKLEKFAIDPVKATGLWKISEQMAGIDFSLTQ</sequence>
<comment type="caution">
    <text evidence="3">The sequence shown here is derived from an EMBL/GenBank/DDBJ whole genome shotgun (WGS) entry which is preliminary data.</text>
</comment>
<dbReference type="PRINTS" id="PR00081">
    <property type="entry name" value="GDHRDH"/>
</dbReference>
<proteinExistence type="inferred from homology"/>
<evidence type="ECO:0000313" key="4">
    <source>
        <dbReference type="Proteomes" id="UP001054902"/>
    </source>
</evidence>
<dbReference type="Proteomes" id="UP001054902">
    <property type="component" value="Unassembled WGS sequence"/>
</dbReference>
<dbReference type="InterPro" id="IPR002347">
    <property type="entry name" value="SDR_fam"/>
</dbReference>
<evidence type="ECO:0000313" key="3">
    <source>
        <dbReference type="EMBL" id="GFH46595.1"/>
    </source>
</evidence>
<name>A0AAD3H177_9STRA</name>
<dbReference type="PANTHER" id="PTHR43157:SF31">
    <property type="entry name" value="PHOSPHATIDYLINOSITOL-GLYCAN BIOSYNTHESIS CLASS F PROTEIN"/>
    <property type="match status" value="1"/>
</dbReference>
<dbReference type="Gene3D" id="3.40.50.720">
    <property type="entry name" value="NAD(P)-binding Rossmann-like Domain"/>
    <property type="match status" value="1"/>
</dbReference>
<evidence type="ECO:0000256" key="2">
    <source>
        <dbReference type="RuleBase" id="RU000363"/>
    </source>
</evidence>
<protein>
    <submittedName>
        <fullName evidence="3">NAD(P)-binding protein</fullName>
    </submittedName>
</protein>
<dbReference type="InterPro" id="IPR036291">
    <property type="entry name" value="NAD(P)-bd_dom_sf"/>
</dbReference>
<dbReference type="PRINTS" id="PR00080">
    <property type="entry name" value="SDRFAMILY"/>
</dbReference>
<dbReference type="EMBL" id="BLLK01000022">
    <property type="protein sequence ID" value="GFH46595.1"/>
    <property type="molecule type" value="Genomic_DNA"/>
</dbReference>
<dbReference type="Pfam" id="PF00106">
    <property type="entry name" value="adh_short"/>
    <property type="match status" value="1"/>
</dbReference>
<accession>A0AAD3H177</accession>
<comment type="similarity">
    <text evidence="2">Belongs to the short-chain dehydrogenases/reductases (SDR) family.</text>
</comment>
<evidence type="ECO:0000256" key="1">
    <source>
        <dbReference type="ARBA" id="ARBA00023002"/>
    </source>
</evidence>
<keyword evidence="1" id="KW-0560">Oxidoreductase</keyword>